<dbReference type="GO" id="GO:0003677">
    <property type="term" value="F:DNA binding"/>
    <property type="evidence" value="ECO:0007669"/>
    <property type="project" value="UniProtKB-KW"/>
</dbReference>
<evidence type="ECO:0000256" key="1">
    <source>
        <dbReference type="ARBA" id="ARBA00023015"/>
    </source>
</evidence>
<evidence type="ECO:0000259" key="6">
    <source>
        <dbReference type="Pfam" id="PF04542"/>
    </source>
</evidence>
<feature type="domain" description="RNA polymerase sigma-70 region 4" evidence="7">
    <location>
        <begin position="217"/>
        <end position="265"/>
    </location>
</feature>
<evidence type="ECO:0000313" key="9">
    <source>
        <dbReference type="Proteomes" id="UP000219565"/>
    </source>
</evidence>
<protein>
    <submittedName>
        <fullName evidence="8">RNA polymerase sigma-B factor</fullName>
    </submittedName>
</protein>
<keyword evidence="3" id="KW-0238">DNA-binding</keyword>
<reference evidence="8 9" key="1">
    <citation type="submission" date="2017-09" db="EMBL/GenBank/DDBJ databases">
        <authorList>
            <person name="Ehlers B."/>
            <person name="Leendertz F.H."/>
        </authorList>
    </citation>
    <scope>NUCLEOTIDE SEQUENCE [LARGE SCALE GENOMIC DNA]</scope>
    <source>
        <strain evidence="8 9">DSM 45537</strain>
    </source>
</reference>
<dbReference type="RefSeq" id="WP_097243314.1">
    <property type="nucleotide sequence ID" value="NZ_JAMTCV010000002.1"/>
</dbReference>
<gene>
    <name evidence="8" type="ORF">SAMN04244553_0272</name>
</gene>
<dbReference type="EMBL" id="OBEG01000001">
    <property type="protein sequence ID" value="SNY74532.1"/>
    <property type="molecule type" value="Genomic_DNA"/>
</dbReference>
<dbReference type="NCBIfam" id="TIGR02937">
    <property type="entry name" value="sigma70-ECF"/>
    <property type="match status" value="1"/>
</dbReference>
<dbReference type="PRINTS" id="PR00046">
    <property type="entry name" value="SIGMA70FCT"/>
</dbReference>
<evidence type="ECO:0000313" key="8">
    <source>
        <dbReference type="EMBL" id="SNY74532.1"/>
    </source>
</evidence>
<organism evidence="8 9">
    <name type="scientific">Nocardia amikacinitolerans</name>
    <dbReference type="NCBI Taxonomy" id="756689"/>
    <lineage>
        <taxon>Bacteria</taxon>
        <taxon>Bacillati</taxon>
        <taxon>Actinomycetota</taxon>
        <taxon>Actinomycetes</taxon>
        <taxon>Mycobacteriales</taxon>
        <taxon>Nocardiaceae</taxon>
        <taxon>Nocardia</taxon>
    </lineage>
</organism>
<dbReference type="Gene3D" id="1.20.120.1810">
    <property type="match status" value="1"/>
</dbReference>
<dbReference type="AlphaFoldDB" id="A0A285KPG1"/>
<dbReference type="GO" id="GO:0006352">
    <property type="term" value="P:DNA-templated transcription initiation"/>
    <property type="evidence" value="ECO:0007669"/>
    <property type="project" value="InterPro"/>
</dbReference>
<dbReference type="Proteomes" id="UP000219565">
    <property type="component" value="Unassembled WGS sequence"/>
</dbReference>
<dbReference type="GO" id="GO:0016987">
    <property type="term" value="F:sigma factor activity"/>
    <property type="evidence" value="ECO:0007669"/>
    <property type="project" value="UniProtKB-KW"/>
</dbReference>
<evidence type="ECO:0000256" key="2">
    <source>
        <dbReference type="ARBA" id="ARBA00023082"/>
    </source>
</evidence>
<dbReference type="InterPro" id="IPR013325">
    <property type="entry name" value="RNA_pol_sigma_r2"/>
</dbReference>
<dbReference type="SUPFAM" id="SSF88946">
    <property type="entry name" value="Sigma2 domain of RNA polymerase sigma factors"/>
    <property type="match status" value="1"/>
</dbReference>
<dbReference type="Pfam" id="PF04539">
    <property type="entry name" value="Sigma70_r3"/>
    <property type="match status" value="1"/>
</dbReference>
<dbReference type="NCBIfam" id="TIGR02980">
    <property type="entry name" value="SigBFG"/>
    <property type="match status" value="1"/>
</dbReference>
<dbReference type="InterPro" id="IPR013324">
    <property type="entry name" value="RNA_pol_sigma_r3/r4-like"/>
</dbReference>
<dbReference type="PANTHER" id="PTHR30385:SF4">
    <property type="entry name" value="RNA POLYMERASE SIGMA-E FACTOR"/>
    <property type="match status" value="1"/>
</dbReference>
<evidence type="ECO:0000259" key="5">
    <source>
        <dbReference type="Pfam" id="PF04539"/>
    </source>
</evidence>
<dbReference type="InterPro" id="IPR000943">
    <property type="entry name" value="RNA_pol_sigma70"/>
</dbReference>
<feature type="domain" description="RNA polymerase sigma-70 region 2" evidence="6">
    <location>
        <begin position="48"/>
        <end position="116"/>
    </location>
</feature>
<dbReference type="InterPro" id="IPR014322">
    <property type="entry name" value="RNA_pol_sigma-B/F/G"/>
</dbReference>
<accession>A0A285KPG1</accession>
<dbReference type="Gene3D" id="1.20.140.160">
    <property type="match status" value="1"/>
</dbReference>
<evidence type="ECO:0000259" key="7">
    <source>
        <dbReference type="Pfam" id="PF04545"/>
    </source>
</evidence>
<feature type="domain" description="RNA polymerase sigma-70 region 3" evidence="5">
    <location>
        <begin position="134"/>
        <end position="188"/>
    </location>
</feature>
<dbReference type="OrthoDB" id="9804285at2"/>
<dbReference type="InterPro" id="IPR014284">
    <property type="entry name" value="RNA_pol_sigma-70_dom"/>
</dbReference>
<sequence>MKHESTVGIADDDTARMDSYDNAEPWFEKLASLDENDPHRQRLREDIVRMCLPLAEHIARRFAGRGEAFDDLHQIARLGLVQAVDRFDVSRGSSFLSFAVPTVMGEVRRHFRDRTWSVRVPRRLKEIQQLIGPATDTLAQRLGRMPTARELAAELDVELTEITQALVASNGYQAGSLDAGSRDNDDDGSPRAAVETLGAEEPCYRLLEDAMAVRPLIAALPERERQVLVMRFFENRTQAQIAERLGVSQMQISRILAKTLKTLRERALGDDAEHVAA</sequence>
<dbReference type="InterPro" id="IPR007630">
    <property type="entry name" value="RNA_pol_sigma70_r4"/>
</dbReference>
<evidence type="ECO:0000256" key="4">
    <source>
        <dbReference type="ARBA" id="ARBA00023163"/>
    </source>
</evidence>
<keyword evidence="2" id="KW-0731">Sigma factor</keyword>
<dbReference type="SUPFAM" id="SSF88659">
    <property type="entry name" value="Sigma3 and sigma4 domains of RNA polymerase sigma factors"/>
    <property type="match status" value="2"/>
</dbReference>
<dbReference type="STRING" id="1379680.GCA_001612615_00751"/>
<dbReference type="InterPro" id="IPR007624">
    <property type="entry name" value="RNA_pol_sigma70_r3"/>
</dbReference>
<dbReference type="PANTHER" id="PTHR30385">
    <property type="entry name" value="SIGMA FACTOR F FLAGELLAR"/>
    <property type="match status" value="1"/>
</dbReference>
<keyword evidence="9" id="KW-1185">Reference proteome</keyword>
<dbReference type="Pfam" id="PF04542">
    <property type="entry name" value="Sigma70_r2"/>
    <property type="match status" value="1"/>
</dbReference>
<keyword evidence="1" id="KW-0805">Transcription regulation</keyword>
<evidence type="ECO:0000256" key="3">
    <source>
        <dbReference type="ARBA" id="ARBA00023125"/>
    </source>
</evidence>
<dbReference type="Pfam" id="PF04545">
    <property type="entry name" value="Sigma70_r4"/>
    <property type="match status" value="1"/>
</dbReference>
<dbReference type="InterPro" id="IPR007627">
    <property type="entry name" value="RNA_pol_sigma70_r2"/>
</dbReference>
<keyword evidence="4" id="KW-0804">Transcription</keyword>
<dbReference type="CDD" id="cd06171">
    <property type="entry name" value="Sigma70_r4"/>
    <property type="match status" value="1"/>
</dbReference>
<proteinExistence type="predicted"/>
<name>A0A285KPG1_9NOCA</name>